<protein>
    <submittedName>
        <fullName evidence="1">Uncharacterized protein</fullName>
    </submittedName>
</protein>
<gene>
    <name evidence="1" type="ORF">CROQUDRAFT_55539</name>
</gene>
<accession>A0A9P6N7X5</accession>
<comment type="caution">
    <text evidence="1">The sequence shown here is derived from an EMBL/GenBank/DDBJ whole genome shotgun (WGS) entry which is preliminary data.</text>
</comment>
<dbReference type="Proteomes" id="UP000886653">
    <property type="component" value="Unassembled WGS sequence"/>
</dbReference>
<sequence>MIERGEIHDVTPHQEDLHIGMIGVEDNQSLTVAQLQAEAEVPQNCNTENYSNHMSDARQLKTRPAPGKVHMVGEHTMTQVIIMAMFCKLVLDSGAACSIVGMKFLETIVSDWRDRLLPCSHMTFSACASALKPMGIIELPVIFPHVQGSVRIRPEFVVMENAMPQFFILGGEFLSLYGIDIYHSRESYFTIGNDNKKKKFAFLRKQMILNITKEHKQPVIHDINEPQPSTNPKVNIALEKVMLGPNLDKKQENDMKNIIRKFHKAFALGEVEIGTVKNHEVEIKLTVEKPYPPILRKAAYPASPRNTVEIERHIKELVQYDILRKVGANEEVEVTSPVVVAWHNNKS</sequence>
<dbReference type="EMBL" id="MU168299">
    <property type="protein sequence ID" value="KAG0138886.1"/>
    <property type="molecule type" value="Genomic_DNA"/>
</dbReference>
<evidence type="ECO:0000313" key="2">
    <source>
        <dbReference type="Proteomes" id="UP000886653"/>
    </source>
</evidence>
<organism evidence="1 2">
    <name type="scientific">Cronartium quercuum f. sp. fusiforme G11</name>
    <dbReference type="NCBI Taxonomy" id="708437"/>
    <lineage>
        <taxon>Eukaryota</taxon>
        <taxon>Fungi</taxon>
        <taxon>Dikarya</taxon>
        <taxon>Basidiomycota</taxon>
        <taxon>Pucciniomycotina</taxon>
        <taxon>Pucciniomycetes</taxon>
        <taxon>Pucciniales</taxon>
        <taxon>Coleosporiaceae</taxon>
        <taxon>Cronartium</taxon>
    </lineage>
</organism>
<proteinExistence type="predicted"/>
<dbReference type="OrthoDB" id="6776860at2759"/>
<evidence type="ECO:0000313" key="1">
    <source>
        <dbReference type="EMBL" id="KAG0138886.1"/>
    </source>
</evidence>
<keyword evidence="2" id="KW-1185">Reference proteome</keyword>
<reference evidence="1" key="1">
    <citation type="submission" date="2013-11" db="EMBL/GenBank/DDBJ databases">
        <title>Genome sequence of the fusiform rust pathogen reveals effectors for host alternation and coevolution with pine.</title>
        <authorList>
            <consortium name="DOE Joint Genome Institute"/>
            <person name="Smith K."/>
            <person name="Pendleton A."/>
            <person name="Kubisiak T."/>
            <person name="Anderson C."/>
            <person name="Salamov A."/>
            <person name="Aerts A."/>
            <person name="Riley R."/>
            <person name="Clum A."/>
            <person name="Lindquist E."/>
            <person name="Ence D."/>
            <person name="Campbell M."/>
            <person name="Kronenberg Z."/>
            <person name="Feau N."/>
            <person name="Dhillon B."/>
            <person name="Hamelin R."/>
            <person name="Burleigh J."/>
            <person name="Smith J."/>
            <person name="Yandell M."/>
            <person name="Nelson C."/>
            <person name="Grigoriev I."/>
            <person name="Davis J."/>
        </authorList>
    </citation>
    <scope>NUCLEOTIDE SEQUENCE</scope>
    <source>
        <strain evidence="1">G11</strain>
    </source>
</reference>
<dbReference type="AlphaFoldDB" id="A0A9P6N7X5"/>
<name>A0A9P6N7X5_9BASI</name>